<sequence length="178" mass="19469">MYRQRLLVHPIITTACLYSLTVLTYDRSMIKSSLTSDAPSAALLAGELRISLGKLTRRLREQAHPGDFTSAQKSVLLRLDRDGPATVSALARAESVRPQSMRITVAGLEAMGAISGEPDPTDGRQSLIDLTPSFRKTLKESRAAKDDWLVRALKAQLSPQEQEALAAAVKLLQRLADF</sequence>
<organism evidence="2 3">
    <name type="scientific">Caballeronia sordidicola</name>
    <name type="common">Burkholderia sordidicola</name>
    <dbReference type="NCBI Taxonomy" id="196367"/>
    <lineage>
        <taxon>Bacteria</taxon>
        <taxon>Pseudomonadati</taxon>
        <taxon>Pseudomonadota</taxon>
        <taxon>Betaproteobacteria</taxon>
        <taxon>Burkholderiales</taxon>
        <taxon>Burkholderiaceae</taxon>
        <taxon>Caballeronia</taxon>
    </lineage>
</organism>
<accession>A0A158HMX8</accession>
<dbReference type="InterPro" id="IPR000835">
    <property type="entry name" value="HTH_MarR-typ"/>
</dbReference>
<dbReference type="PANTHER" id="PTHR39515">
    <property type="entry name" value="CONSERVED PROTEIN"/>
    <property type="match status" value="1"/>
</dbReference>
<dbReference type="Proteomes" id="UP000054893">
    <property type="component" value="Unassembled WGS sequence"/>
</dbReference>
<evidence type="ECO:0000259" key="1">
    <source>
        <dbReference type="PROSITE" id="PS50995"/>
    </source>
</evidence>
<dbReference type="Gene3D" id="1.10.10.10">
    <property type="entry name" value="Winged helix-like DNA-binding domain superfamily/Winged helix DNA-binding domain"/>
    <property type="match status" value="1"/>
</dbReference>
<dbReference type="AlphaFoldDB" id="A0A158HMX8"/>
<dbReference type="PROSITE" id="PS50995">
    <property type="entry name" value="HTH_MARR_2"/>
    <property type="match status" value="1"/>
</dbReference>
<proteinExistence type="predicted"/>
<dbReference type="GO" id="GO:0003700">
    <property type="term" value="F:DNA-binding transcription factor activity"/>
    <property type="evidence" value="ECO:0007669"/>
    <property type="project" value="InterPro"/>
</dbReference>
<gene>
    <name evidence="2" type="ORF">AWB64_04829</name>
</gene>
<dbReference type="Pfam" id="PF01047">
    <property type="entry name" value="MarR"/>
    <property type="match status" value="1"/>
</dbReference>
<name>A0A158HMX8_CABSO</name>
<dbReference type="SMART" id="SM00347">
    <property type="entry name" value="HTH_MARR"/>
    <property type="match status" value="1"/>
</dbReference>
<dbReference type="InterPro" id="IPR036388">
    <property type="entry name" value="WH-like_DNA-bd_sf"/>
</dbReference>
<protein>
    <submittedName>
        <fullName evidence="2">MarR family transcriptional regulator</fullName>
    </submittedName>
</protein>
<dbReference type="InterPro" id="IPR036390">
    <property type="entry name" value="WH_DNA-bd_sf"/>
</dbReference>
<dbReference type="EMBL" id="FCOC02000019">
    <property type="protein sequence ID" value="SAL45754.1"/>
    <property type="molecule type" value="Genomic_DNA"/>
</dbReference>
<dbReference type="Gene3D" id="1.10.287.100">
    <property type="match status" value="1"/>
</dbReference>
<dbReference type="PROSITE" id="PS51257">
    <property type="entry name" value="PROKAR_LIPOPROTEIN"/>
    <property type="match status" value="1"/>
</dbReference>
<dbReference type="InterPro" id="IPR052526">
    <property type="entry name" value="HTH-type_Bedaq_tolerance"/>
</dbReference>
<feature type="domain" description="HTH marR-type" evidence="1">
    <location>
        <begin position="41"/>
        <end position="177"/>
    </location>
</feature>
<evidence type="ECO:0000313" key="3">
    <source>
        <dbReference type="Proteomes" id="UP000054893"/>
    </source>
</evidence>
<dbReference type="PANTHER" id="PTHR39515:SF2">
    <property type="entry name" value="HTH-TYPE TRANSCRIPTIONAL REGULATOR RV0880"/>
    <property type="match status" value="1"/>
</dbReference>
<reference evidence="2 3" key="1">
    <citation type="submission" date="2016-01" db="EMBL/GenBank/DDBJ databases">
        <authorList>
            <person name="Oliw E.H."/>
        </authorList>
    </citation>
    <scope>NUCLEOTIDE SEQUENCE [LARGE SCALE GENOMIC DNA]</scope>
    <source>
        <strain evidence="2">LMG 22029</strain>
    </source>
</reference>
<dbReference type="SUPFAM" id="SSF46785">
    <property type="entry name" value="Winged helix' DNA-binding domain"/>
    <property type="match status" value="1"/>
</dbReference>
<evidence type="ECO:0000313" key="2">
    <source>
        <dbReference type="EMBL" id="SAL45754.1"/>
    </source>
</evidence>